<feature type="region of interest" description="Disordered" evidence="1">
    <location>
        <begin position="147"/>
        <end position="174"/>
    </location>
</feature>
<evidence type="ECO:0000313" key="2">
    <source>
        <dbReference type="EMBL" id="KZS98867.1"/>
    </source>
</evidence>
<dbReference type="EMBL" id="KV419394">
    <property type="protein sequence ID" value="KZS98867.1"/>
    <property type="molecule type" value="Genomic_DNA"/>
</dbReference>
<reference evidence="2 3" key="1">
    <citation type="journal article" date="2016" name="Mol. Biol. Evol.">
        <title>Comparative Genomics of Early-Diverging Mushroom-Forming Fungi Provides Insights into the Origins of Lignocellulose Decay Capabilities.</title>
        <authorList>
            <person name="Nagy L.G."/>
            <person name="Riley R."/>
            <person name="Tritt A."/>
            <person name="Adam C."/>
            <person name="Daum C."/>
            <person name="Floudas D."/>
            <person name="Sun H."/>
            <person name="Yadav J.S."/>
            <person name="Pangilinan J."/>
            <person name="Larsson K.H."/>
            <person name="Matsuura K."/>
            <person name="Barry K."/>
            <person name="Labutti K."/>
            <person name="Kuo R."/>
            <person name="Ohm R.A."/>
            <person name="Bhattacharya S.S."/>
            <person name="Shirouzu T."/>
            <person name="Yoshinaga Y."/>
            <person name="Martin F.M."/>
            <person name="Grigoriev I.V."/>
            <person name="Hibbett D.S."/>
        </authorList>
    </citation>
    <scope>NUCLEOTIDE SEQUENCE [LARGE SCALE GENOMIC DNA]</scope>
    <source>
        <strain evidence="2 3">HHB9708</strain>
    </source>
</reference>
<dbReference type="Proteomes" id="UP000076722">
    <property type="component" value="Unassembled WGS sequence"/>
</dbReference>
<feature type="region of interest" description="Disordered" evidence="1">
    <location>
        <begin position="208"/>
        <end position="281"/>
    </location>
</feature>
<name>A0A165AE91_9AGAM</name>
<sequence>MSTVQLPLSNWAPVPQQTAPCCSPSYAGDCLMAGPCPPPDFPPGVPISFDCQHGGFVNWPVFLYHIQTHHMSPFHLTIETVPARSVVAHTQRYAPPPPPTHPLVPAPRQPYNAAHNQAVAPTPMLAEAFVGPPRLEMARPSHHAEGAFVAQGSSGPPSDAAASPTRTASSSAAVGPAHIVETVYRDPRNRKELNAQVNKLAHRAEALSGAHGNPNKLNIQCPIQGQKFRGKGKNQKEKREPKGPSPVVINQKPNDPPATNVSRATANLPSSDPNVFQQLPSARQLFPDIKFPSRA</sequence>
<proteinExistence type="predicted"/>
<feature type="compositionally biased region" description="Low complexity" evidence="1">
    <location>
        <begin position="150"/>
        <end position="173"/>
    </location>
</feature>
<evidence type="ECO:0000313" key="3">
    <source>
        <dbReference type="Proteomes" id="UP000076722"/>
    </source>
</evidence>
<keyword evidence="3" id="KW-1185">Reference proteome</keyword>
<protein>
    <submittedName>
        <fullName evidence="2">Uncharacterized protein</fullName>
    </submittedName>
</protein>
<dbReference type="AlphaFoldDB" id="A0A165AE91"/>
<organism evidence="2 3">
    <name type="scientific">Sistotremastrum niveocremeum HHB9708</name>
    <dbReference type="NCBI Taxonomy" id="1314777"/>
    <lineage>
        <taxon>Eukaryota</taxon>
        <taxon>Fungi</taxon>
        <taxon>Dikarya</taxon>
        <taxon>Basidiomycota</taxon>
        <taxon>Agaricomycotina</taxon>
        <taxon>Agaricomycetes</taxon>
        <taxon>Sistotremastrales</taxon>
        <taxon>Sistotremastraceae</taxon>
        <taxon>Sertulicium</taxon>
        <taxon>Sertulicium niveocremeum</taxon>
    </lineage>
</organism>
<accession>A0A165AE91</accession>
<feature type="compositionally biased region" description="Polar residues" evidence="1">
    <location>
        <begin position="251"/>
        <end position="281"/>
    </location>
</feature>
<gene>
    <name evidence="2" type="ORF">SISNIDRAFT_480467</name>
</gene>
<evidence type="ECO:0000256" key="1">
    <source>
        <dbReference type="SAM" id="MobiDB-lite"/>
    </source>
</evidence>